<accession>A0ABP8GH66</accession>
<reference evidence="3" key="1">
    <citation type="journal article" date="2019" name="Int. J. Syst. Evol. Microbiol.">
        <title>The Global Catalogue of Microorganisms (GCM) 10K type strain sequencing project: providing services to taxonomists for standard genome sequencing and annotation.</title>
        <authorList>
            <consortium name="The Broad Institute Genomics Platform"/>
            <consortium name="The Broad Institute Genome Sequencing Center for Infectious Disease"/>
            <person name="Wu L."/>
            <person name="Ma J."/>
        </authorList>
    </citation>
    <scope>NUCLEOTIDE SEQUENCE [LARGE SCALE GENOMIC DNA]</scope>
    <source>
        <strain evidence="3">JCM 17919</strain>
    </source>
</reference>
<gene>
    <name evidence="2" type="ORF">GCM10023184_11130</name>
</gene>
<protein>
    <submittedName>
        <fullName evidence="2">Uncharacterized protein</fullName>
    </submittedName>
</protein>
<dbReference type="RefSeq" id="WP_345254055.1">
    <property type="nucleotide sequence ID" value="NZ_BAABGY010000005.1"/>
</dbReference>
<organism evidence="2 3">
    <name type="scientific">Flaviaesturariibacter amylovorans</name>
    <dbReference type="NCBI Taxonomy" id="1084520"/>
    <lineage>
        <taxon>Bacteria</taxon>
        <taxon>Pseudomonadati</taxon>
        <taxon>Bacteroidota</taxon>
        <taxon>Chitinophagia</taxon>
        <taxon>Chitinophagales</taxon>
        <taxon>Chitinophagaceae</taxon>
        <taxon>Flaviaestuariibacter</taxon>
    </lineage>
</organism>
<proteinExistence type="predicted"/>
<evidence type="ECO:0000313" key="2">
    <source>
        <dbReference type="EMBL" id="GAA4324016.1"/>
    </source>
</evidence>
<evidence type="ECO:0000256" key="1">
    <source>
        <dbReference type="SAM" id="MobiDB-lite"/>
    </source>
</evidence>
<evidence type="ECO:0000313" key="3">
    <source>
        <dbReference type="Proteomes" id="UP001501725"/>
    </source>
</evidence>
<feature type="region of interest" description="Disordered" evidence="1">
    <location>
        <begin position="1"/>
        <end position="58"/>
    </location>
</feature>
<dbReference type="Proteomes" id="UP001501725">
    <property type="component" value="Unassembled WGS sequence"/>
</dbReference>
<name>A0ABP8GH66_9BACT</name>
<sequence length="58" mass="6465">MSKEQQQQPQQGQGANGVVTVNNERNPGQEERDAAIGQEPDTERLRSERESVEQSGKQ</sequence>
<feature type="compositionally biased region" description="Basic and acidic residues" evidence="1">
    <location>
        <begin position="41"/>
        <end position="52"/>
    </location>
</feature>
<keyword evidence="3" id="KW-1185">Reference proteome</keyword>
<feature type="compositionally biased region" description="Low complexity" evidence="1">
    <location>
        <begin position="1"/>
        <end position="13"/>
    </location>
</feature>
<comment type="caution">
    <text evidence="2">The sequence shown here is derived from an EMBL/GenBank/DDBJ whole genome shotgun (WGS) entry which is preliminary data.</text>
</comment>
<dbReference type="EMBL" id="BAABGY010000005">
    <property type="protein sequence ID" value="GAA4324016.1"/>
    <property type="molecule type" value="Genomic_DNA"/>
</dbReference>